<evidence type="ECO:0000313" key="6">
    <source>
        <dbReference type="WBParaSite" id="L893_g14817.t1"/>
    </source>
</evidence>
<feature type="domain" description="ShKT" evidence="4">
    <location>
        <begin position="263"/>
        <end position="296"/>
    </location>
</feature>
<feature type="domain" description="ShKT" evidence="4">
    <location>
        <begin position="161"/>
        <end position="198"/>
    </location>
</feature>
<dbReference type="Proteomes" id="UP000095287">
    <property type="component" value="Unplaced"/>
</dbReference>
<evidence type="ECO:0000259" key="4">
    <source>
        <dbReference type="PROSITE" id="PS51670"/>
    </source>
</evidence>
<name>A0A1I7YC44_9BILA</name>
<feature type="domain" description="ShKT" evidence="4">
    <location>
        <begin position="107"/>
        <end position="153"/>
    </location>
</feature>
<keyword evidence="5" id="KW-1185">Reference proteome</keyword>
<dbReference type="WBParaSite" id="L893_g14817.t1">
    <property type="protein sequence ID" value="L893_g14817.t1"/>
    <property type="gene ID" value="L893_g14817"/>
</dbReference>
<dbReference type="PANTHER" id="PTHR21724:SF109">
    <property type="entry name" value="SHKT DOMAIN-CONTAINING PROTEIN"/>
    <property type="match status" value="1"/>
</dbReference>
<feature type="domain" description="ShKT" evidence="4">
    <location>
        <begin position="210"/>
        <end position="245"/>
    </location>
</feature>
<feature type="compositionally biased region" description="Basic and acidic residues" evidence="2">
    <location>
        <begin position="28"/>
        <end position="83"/>
    </location>
</feature>
<feature type="region of interest" description="Disordered" evidence="2">
    <location>
        <begin position="23"/>
        <end position="88"/>
    </location>
</feature>
<dbReference type="Gene3D" id="1.10.10.1870">
    <property type="entry name" value="ShTK domain-like"/>
    <property type="match status" value="1"/>
</dbReference>
<dbReference type="AlphaFoldDB" id="A0A1I7YC44"/>
<feature type="chain" id="PRO_5009312062" evidence="3">
    <location>
        <begin position="24"/>
        <end position="346"/>
    </location>
</feature>
<dbReference type="SMART" id="SM00254">
    <property type="entry name" value="ShKT"/>
    <property type="match status" value="5"/>
</dbReference>
<protein>
    <submittedName>
        <fullName evidence="6">ShKT domain-containing protein</fullName>
    </submittedName>
</protein>
<sequence length="346" mass="37155">MASGKKIVFALFALLALAAIVSAQEDGNTPKEDEKTPPKEDDKTPPKEDDKTPPKEDEKTPDENGKTPTEDEKAPSDGGKTNEDDVGTTSKAICSDNGTLLPSAIACEDKAPTAICGKVFKKVGKDDESRDQNCFAPQYKNMAKDCAKTCGTCCLEPAYACKNHEGTDCDNLTGYCSYTDAATKQMMTTLCPATCGYCQEVANSGSSSNCKDNPEFNCAIMTQFCNDYQFQDKMTKNCPVTCGRCDAQADSGTSGSTGSTSACKDIAPNCGDLYAYCNHADMPYVKQKCPRTCGVCVAPSSNAAACTDTSTSCASWQKKHGYCQMDFYPLEHKKTNCRKTCNLCNL</sequence>
<reference evidence="6" key="1">
    <citation type="submission" date="2016-11" db="UniProtKB">
        <authorList>
            <consortium name="WormBaseParasite"/>
        </authorList>
    </citation>
    <scope>IDENTIFICATION</scope>
</reference>
<evidence type="ECO:0000256" key="3">
    <source>
        <dbReference type="SAM" id="SignalP"/>
    </source>
</evidence>
<comment type="caution">
    <text evidence="1">Lacks conserved residue(s) required for the propagation of feature annotation.</text>
</comment>
<accession>A0A1I7YC44</accession>
<dbReference type="Pfam" id="PF01549">
    <property type="entry name" value="ShK"/>
    <property type="match status" value="5"/>
</dbReference>
<evidence type="ECO:0000313" key="5">
    <source>
        <dbReference type="Proteomes" id="UP000095287"/>
    </source>
</evidence>
<evidence type="ECO:0000256" key="2">
    <source>
        <dbReference type="SAM" id="MobiDB-lite"/>
    </source>
</evidence>
<feature type="domain" description="ShKT" evidence="4">
    <location>
        <begin position="306"/>
        <end position="344"/>
    </location>
</feature>
<dbReference type="PANTHER" id="PTHR21724">
    <property type="entry name" value="SHKT DOMAIN-CONTAINING PROTEIN"/>
    <property type="match status" value="1"/>
</dbReference>
<proteinExistence type="predicted"/>
<dbReference type="InterPro" id="IPR003582">
    <property type="entry name" value="ShKT_dom"/>
</dbReference>
<keyword evidence="3" id="KW-0732">Signal</keyword>
<evidence type="ECO:0000256" key="1">
    <source>
        <dbReference type="PROSITE-ProRule" id="PRU01005"/>
    </source>
</evidence>
<dbReference type="Gene3D" id="1.10.10.1940">
    <property type="match status" value="3"/>
</dbReference>
<feature type="signal peptide" evidence="3">
    <location>
        <begin position="1"/>
        <end position="23"/>
    </location>
</feature>
<organism evidence="5 6">
    <name type="scientific">Steinernema glaseri</name>
    <dbReference type="NCBI Taxonomy" id="37863"/>
    <lineage>
        <taxon>Eukaryota</taxon>
        <taxon>Metazoa</taxon>
        <taxon>Ecdysozoa</taxon>
        <taxon>Nematoda</taxon>
        <taxon>Chromadorea</taxon>
        <taxon>Rhabditida</taxon>
        <taxon>Tylenchina</taxon>
        <taxon>Panagrolaimomorpha</taxon>
        <taxon>Strongyloidoidea</taxon>
        <taxon>Steinernematidae</taxon>
        <taxon>Steinernema</taxon>
    </lineage>
</organism>
<dbReference type="PROSITE" id="PS51670">
    <property type="entry name" value="SHKT"/>
    <property type="match status" value="5"/>
</dbReference>